<dbReference type="Proteomes" id="UP001156645">
    <property type="component" value="Unassembled WGS sequence"/>
</dbReference>
<keyword evidence="1" id="KW-1133">Transmembrane helix</keyword>
<organism evidence="3 4">
    <name type="scientific">Psychrobacter pacificensis</name>
    <dbReference type="NCBI Taxonomy" id="112002"/>
    <lineage>
        <taxon>Bacteria</taxon>
        <taxon>Pseudomonadati</taxon>
        <taxon>Pseudomonadota</taxon>
        <taxon>Gammaproteobacteria</taxon>
        <taxon>Moraxellales</taxon>
        <taxon>Moraxellaceae</taxon>
        <taxon>Psychrobacter</taxon>
    </lineage>
</organism>
<dbReference type="Proteomes" id="UP000198501">
    <property type="component" value="Unassembled WGS sequence"/>
</dbReference>
<dbReference type="EMBL" id="BSOK01000061">
    <property type="protein sequence ID" value="GLR30160.1"/>
    <property type="molecule type" value="Genomic_DNA"/>
</dbReference>
<evidence type="ECO:0000313" key="3">
    <source>
        <dbReference type="EMBL" id="SDD72132.1"/>
    </source>
</evidence>
<sequence length="161" mass="18103">MSRQTTHLSKPRTLASSQTKLAQYIGFFAIGYILASAIFMMIQTKIALNSQLVMVVSIIVGAYIAVSKFIKHQQRALAKNEINRLMFGGVAVVWLLTVLYFLAIWFWLFDGVSREVLLEMAMARPLPLLSSLVLMLVFTLVSTRISLWAINHFLNPAPKTV</sequence>
<protein>
    <submittedName>
        <fullName evidence="3">Uncharacterized protein</fullName>
    </submittedName>
</protein>
<keyword evidence="1" id="KW-0472">Membrane</keyword>
<evidence type="ECO:0000313" key="4">
    <source>
        <dbReference type="Proteomes" id="UP000198501"/>
    </source>
</evidence>
<dbReference type="NCBIfam" id="NF038216">
    <property type="entry name" value="ABZJ_00895_fam"/>
    <property type="match status" value="1"/>
</dbReference>
<accession>A0A1G6X1T7</accession>
<feature type="transmembrane region" description="Helical" evidence="1">
    <location>
        <begin position="87"/>
        <end position="108"/>
    </location>
</feature>
<dbReference type="RefSeq" id="WP_093069462.1">
    <property type="nucleotide sequence ID" value="NZ_BSOK01000061.1"/>
</dbReference>
<name>A0A1G6X1T7_9GAMM</name>
<reference evidence="5" key="3">
    <citation type="journal article" date="2019" name="Int. J. Syst. Evol. Microbiol.">
        <title>The Global Catalogue of Microorganisms (GCM) 10K type strain sequencing project: providing services to taxonomists for standard genome sequencing and annotation.</title>
        <authorList>
            <consortium name="The Broad Institute Genomics Platform"/>
            <consortium name="The Broad Institute Genome Sequencing Center for Infectious Disease"/>
            <person name="Wu L."/>
            <person name="Ma J."/>
        </authorList>
    </citation>
    <scope>NUCLEOTIDE SEQUENCE [LARGE SCALE GENOMIC DNA]</scope>
    <source>
        <strain evidence="5">NBRC 103191</strain>
    </source>
</reference>
<evidence type="ECO:0000313" key="5">
    <source>
        <dbReference type="Proteomes" id="UP001156645"/>
    </source>
</evidence>
<gene>
    <name evidence="2" type="ORF">GCM10007915_23990</name>
    <name evidence="3" type="ORF">SAMN05660405_01143</name>
</gene>
<evidence type="ECO:0000256" key="1">
    <source>
        <dbReference type="SAM" id="Phobius"/>
    </source>
</evidence>
<reference evidence="2" key="1">
    <citation type="journal article" date="2014" name="Int. J. Syst. Evol. Microbiol.">
        <title>Complete genome of a new Firmicutes species belonging to the dominant human colonic microbiota ('Ruminococcus bicirculans') reveals two chromosomes and a selective capacity to utilize plant glucans.</title>
        <authorList>
            <consortium name="NISC Comparative Sequencing Program"/>
            <person name="Wegmann U."/>
            <person name="Louis P."/>
            <person name="Goesmann A."/>
            <person name="Henrissat B."/>
            <person name="Duncan S.H."/>
            <person name="Flint H.J."/>
        </authorList>
    </citation>
    <scope>NUCLEOTIDE SEQUENCE</scope>
    <source>
        <strain evidence="2">NBRC 103191</strain>
    </source>
</reference>
<evidence type="ECO:0000313" key="2">
    <source>
        <dbReference type="EMBL" id="GLR30160.1"/>
    </source>
</evidence>
<keyword evidence="5" id="KW-1185">Reference proteome</keyword>
<keyword evidence="1" id="KW-0812">Transmembrane</keyword>
<feature type="transmembrane region" description="Helical" evidence="1">
    <location>
        <begin position="48"/>
        <end position="66"/>
    </location>
</feature>
<reference evidence="2" key="4">
    <citation type="submission" date="2023-01" db="EMBL/GenBank/DDBJ databases">
        <title>Draft genome sequence of Psychrobacter pacificensis strain NBRC 103191.</title>
        <authorList>
            <person name="Sun Q."/>
            <person name="Mori K."/>
        </authorList>
    </citation>
    <scope>NUCLEOTIDE SEQUENCE</scope>
    <source>
        <strain evidence="2">NBRC 103191</strain>
    </source>
</reference>
<dbReference type="InterPro" id="IPR047730">
    <property type="entry name" value="ABZJ_00895-like"/>
</dbReference>
<dbReference type="AlphaFoldDB" id="A0A1G6X1T7"/>
<reference evidence="3 4" key="2">
    <citation type="submission" date="2016-10" db="EMBL/GenBank/DDBJ databases">
        <authorList>
            <person name="de Groot N.N."/>
        </authorList>
    </citation>
    <scope>NUCLEOTIDE SEQUENCE [LARGE SCALE GENOMIC DNA]</scope>
    <source>
        <strain evidence="3 4">DSM 23406</strain>
    </source>
</reference>
<dbReference type="EMBL" id="FNAL01000007">
    <property type="protein sequence ID" value="SDD72132.1"/>
    <property type="molecule type" value="Genomic_DNA"/>
</dbReference>
<feature type="transmembrane region" description="Helical" evidence="1">
    <location>
        <begin position="21"/>
        <end position="42"/>
    </location>
</feature>
<proteinExistence type="predicted"/>
<feature type="transmembrane region" description="Helical" evidence="1">
    <location>
        <begin position="128"/>
        <end position="150"/>
    </location>
</feature>